<reference evidence="15" key="1">
    <citation type="journal article" date="2019" name="Int. J. Syst. Evol. Microbiol.">
        <title>The Global Catalogue of Microorganisms (GCM) 10K type strain sequencing project: providing services to taxonomists for standard genome sequencing and annotation.</title>
        <authorList>
            <consortium name="The Broad Institute Genomics Platform"/>
            <consortium name="The Broad Institute Genome Sequencing Center for Infectious Disease"/>
            <person name="Wu L."/>
            <person name="Ma J."/>
        </authorList>
    </citation>
    <scope>NUCLEOTIDE SEQUENCE [LARGE SCALE GENOMIC DNA]</scope>
    <source>
        <strain evidence="15">JCM 16898</strain>
    </source>
</reference>
<evidence type="ECO:0000256" key="1">
    <source>
        <dbReference type="ARBA" id="ARBA00003330"/>
    </source>
</evidence>
<protein>
    <recommendedName>
        <fullName evidence="3">thioredoxin-dependent peroxiredoxin</fullName>
        <ecNumber evidence="3">1.11.1.24</ecNumber>
    </recommendedName>
    <alternativeName>
        <fullName evidence="11">Bacterioferritin comigratory protein</fullName>
    </alternativeName>
    <alternativeName>
        <fullName evidence="9">Thioredoxin peroxidase</fullName>
    </alternativeName>
</protein>
<evidence type="ECO:0000256" key="8">
    <source>
        <dbReference type="ARBA" id="ARBA00023284"/>
    </source>
</evidence>
<evidence type="ECO:0000256" key="5">
    <source>
        <dbReference type="ARBA" id="ARBA00022862"/>
    </source>
</evidence>
<keyword evidence="6" id="KW-0560">Oxidoreductase</keyword>
<dbReference type="CDD" id="cd03017">
    <property type="entry name" value="PRX_BCP"/>
    <property type="match status" value="1"/>
</dbReference>
<evidence type="ECO:0000256" key="4">
    <source>
        <dbReference type="ARBA" id="ARBA00022559"/>
    </source>
</evidence>
<evidence type="ECO:0000313" key="14">
    <source>
        <dbReference type="EMBL" id="GAA3532825.1"/>
    </source>
</evidence>
<feature type="domain" description="Thioredoxin" evidence="13">
    <location>
        <begin position="1"/>
        <end position="151"/>
    </location>
</feature>
<dbReference type="InterPro" id="IPR036249">
    <property type="entry name" value="Thioredoxin-like_sf"/>
</dbReference>
<evidence type="ECO:0000256" key="9">
    <source>
        <dbReference type="ARBA" id="ARBA00032824"/>
    </source>
</evidence>
<evidence type="ECO:0000256" key="12">
    <source>
        <dbReference type="ARBA" id="ARBA00049091"/>
    </source>
</evidence>
<dbReference type="InterPro" id="IPR000866">
    <property type="entry name" value="AhpC/TSA"/>
</dbReference>
<dbReference type="PANTHER" id="PTHR42801">
    <property type="entry name" value="THIOREDOXIN-DEPENDENT PEROXIDE REDUCTASE"/>
    <property type="match status" value="1"/>
</dbReference>
<dbReference type="InterPro" id="IPR024706">
    <property type="entry name" value="Peroxiredoxin_AhpC-typ"/>
</dbReference>
<evidence type="ECO:0000256" key="3">
    <source>
        <dbReference type="ARBA" id="ARBA00013017"/>
    </source>
</evidence>
<comment type="function">
    <text evidence="1">Thiol-specific peroxidase that catalyzes the reduction of hydrogen peroxide and organic hydroperoxides to water and alcohols, respectively. Plays a role in cell protection against oxidative stress by detoxifying peroxides and as sensor of hydrogen peroxide-mediated signaling events.</text>
</comment>
<evidence type="ECO:0000256" key="11">
    <source>
        <dbReference type="ARBA" id="ARBA00041373"/>
    </source>
</evidence>
<keyword evidence="5" id="KW-0049">Antioxidant</keyword>
<dbReference type="SUPFAM" id="SSF52833">
    <property type="entry name" value="Thioredoxin-like"/>
    <property type="match status" value="1"/>
</dbReference>
<comment type="caution">
    <text evidence="14">The sequence shown here is derived from an EMBL/GenBank/DDBJ whole genome shotgun (WGS) entry which is preliminary data.</text>
</comment>
<dbReference type="EC" id="1.11.1.24" evidence="3"/>
<dbReference type="Proteomes" id="UP001500689">
    <property type="component" value="Unassembled WGS sequence"/>
</dbReference>
<proteinExistence type="inferred from homology"/>
<dbReference type="PROSITE" id="PS51352">
    <property type="entry name" value="THIOREDOXIN_2"/>
    <property type="match status" value="1"/>
</dbReference>
<evidence type="ECO:0000256" key="10">
    <source>
        <dbReference type="ARBA" id="ARBA00038489"/>
    </source>
</evidence>
<evidence type="ECO:0000256" key="6">
    <source>
        <dbReference type="ARBA" id="ARBA00023002"/>
    </source>
</evidence>
<organism evidence="14 15">
    <name type="scientific">Amycolatopsis ultiminotia</name>
    <dbReference type="NCBI Taxonomy" id="543629"/>
    <lineage>
        <taxon>Bacteria</taxon>
        <taxon>Bacillati</taxon>
        <taxon>Actinomycetota</taxon>
        <taxon>Actinomycetes</taxon>
        <taxon>Pseudonocardiales</taxon>
        <taxon>Pseudonocardiaceae</taxon>
        <taxon>Amycolatopsis</taxon>
    </lineage>
</organism>
<dbReference type="PIRSF" id="PIRSF000239">
    <property type="entry name" value="AHPC"/>
    <property type="match status" value="1"/>
</dbReference>
<accession>A0ABP6VF04</accession>
<evidence type="ECO:0000313" key="15">
    <source>
        <dbReference type="Proteomes" id="UP001500689"/>
    </source>
</evidence>
<comment type="similarity">
    <text evidence="10">Belongs to the peroxiredoxin family. BCP/PrxQ subfamily.</text>
</comment>
<sequence length="152" mass="16708">MQTGDLAPDFTLPDDQGTDRTLSALLAGGPVVLFFYPAAMTSGCTAESCHFRDLAAEFAEVGAQRVGISPDEVIKQRTFSETHGFDYPLLSDVDGVVAKQFGVWRRILPLHAKRQTFVIGTDRRILEVVKSELNFSTHADRALQVLRERAAA</sequence>
<comment type="catalytic activity">
    <reaction evidence="12">
        <text>a hydroperoxide + [thioredoxin]-dithiol = an alcohol + [thioredoxin]-disulfide + H2O</text>
        <dbReference type="Rhea" id="RHEA:62620"/>
        <dbReference type="Rhea" id="RHEA-COMP:10698"/>
        <dbReference type="Rhea" id="RHEA-COMP:10700"/>
        <dbReference type="ChEBI" id="CHEBI:15377"/>
        <dbReference type="ChEBI" id="CHEBI:29950"/>
        <dbReference type="ChEBI" id="CHEBI:30879"/>
        <dbReference type="ChEBI" id="CHEBI:35924"/>
        <dbReference type="ChEBI" id="CHEBI:50058"/>
        <dbReference type="EC" id="1.11.1.24"/>
    </reaction>
</comment>
<evidence type="ECO:0000259" key="13">
    <source>
        <dbReference type="PROSITE" id="PS51352"/>
    </source>
</evidence>
<dbReference type="RefSeq" id="WP_344856706.1">
    <property type="nucleotide sequence ID" value="NZ_BAAAZN010000002.1"/>
</dbReference>
<keyword evidence="15" id="KW-1185">Reference proteome</keyword>
<dbReference type="InterPro" id="IPR050924">
    <property type="entry name" value="Peroxiredoxin_BCP/PrxQ"/>
</dbReference>
<keyword evidence="8" id="KW-0676">Redox-active center</keyword>
<dbReference type="Pfam" id="PF00578">
    <property type="entry name" value="AhpC-TSA"/>
    <property type="match status" value="1"/>
</dbReference>
<dbReference type="PANTHER" id="PTHR42801:SF8">
    <property type="entry name" value="PEROXIREDOXIN RV1608C-RELATED"/>
    <property type="match status" value="1"/>
</dbReference>
<keyword evidence="7" id="KW-1015">Disulfide bond</keyword>
<gene>
    <name evidence="14" type="ORF">GCM10022222_15210</name>
</gene>
<dbReference type="Gene3D" id="3.40.30.10">
    <property type="entry name" value="Glutaredoxin"/>
    <property type="match status" value="1"/>
</dbReference>
<keyword evidence="4" id="KW-0575">Peroxidase</keyword>
<comment type="subunit">
    <text evidence="2">Monomer.</text>
</comment>
<evidence type="ECO:0000256" key="2">
    <source>
        <dbReference type="ARBA" id="ARBA00011245"/>
    </source>
</evidence>
<dbReference type="EMBL" id="BAAAZN010000002">
    <property type="protein sequence ID" value="GAA3532825.1"/>
    <property type="molecule type" value="Genomic_DNA"/>
</dbReference>
<evidence type="ECO:0000256" key="7">
    <source>
        <dbReference type="ARBA" id="ARBA00023157"/>
    </source>
</evidence>
<name>A0ABP6VF04_9PSEU</name>
<dbReference type="InterPro" id="IPR013766">
    <property type="entry name" value="Thioredoxin_domain"/>
</dbReference>